<accession>A0AAU7AUX5</accession>
<dbReference type="KEGG" id="parq:DSM112329_01998"/>
<organism evidence="2">
    <name type="scientific">Paraconexibacter sp. AEG42_29</name>
    <dbReference type="NCBI Taxonomy" id="2997339"/>
    <lineage>
        <taxon>Bacteria</taxon>
        <taxon>Bacillati</taxon>
        <taxon>Actinomycetota</taxon>
        <taxon>Thermoleophilia</taxon>
        <taxon>Solirubrobacterales</taxon>
        <taxon>Paraconexibacteraceae</taxon>
        <taxon>Paraconexibacter</taxon>
    </lineage>
</organism>
<sequence length="86" mass="9804">MATDPDPAYIDREALEAQPPLPGRYRHYKGMPYEVVGKALHSETLEVLVVYRALYDDGNLWVRPRSMFLEDVEVDGARVPRFAPAD</sequence>
<evidence type="ECO:0000313" key="2">
    <source>
        <dbReference type="EMBL" id="XAY05154.1"/>
    </source>
</evidence>
<dbReference type="Pfam" id="PF07866">
    <property type="entry name" value="DUF1653"/>
    <property type="match status" value="1"/>
</dbReference>
<reference evidence="2" key="1">
    <citation type="submission" date="2022-12" db="EMBL/GenBank/DDBJ databases">
        <title>Paraconexibacter alkalitolerans sp. nov. and Baekduia alba sp. nov., isolated from soil and emended description of the genera Paraconexibacter (Chun et al., 2020) and Baekduia (An et al., 2020).</title>
        <authorList>
            <person name="Vieira S."/>
            <person name="Huber K.J."/>
            <person name="Geppert A."/>
            <person name="Wolf J."/>
            <person name="Neumann-Schaal M."/>
            <person name="Muesken M."/>
            <person name="Overmann J."/>
        </authorList>
    </citation>
    <scope>NUCLEOTIDE SEQUENCE</scope>
    <source>
        <strain evidence="2">AEG42_29</strain>
    </source>
</reference>
<dbReference type="InterPro" id="IPR023387">
    <property type="entry name" value="DUF1653-like_dom"/>
</dbReference>
<dbReference type="RefSeq" id="WP_354701672.1">
    <property type="nucleotide sequence ID" value="NZ_CP114014.1"/>
</dbReference>
<proteinExistence type="predicted"/>
<protein>
    <recommendedName>
        <fullName evidence="1">DUF1653 domain-containing protein</fullName>
    </recommendedName>
</protein>
<gene>
    <name evidence="2" type="ORF">DSM112329_01998</name>
</gene>
<dbReference type="EMBL" id="CP114014">
    <property type="protein sequence ID" value="XAY05154.1"/>
    <property type="molecule type" value="Genomic_DNA"/>
</dbReference>
<dbReference type="Gene3D" id="2.30.30.320">
    <property type="entry name" value="DUF1653-like domain"/>
    <property type="match status" value="1"/>
</dbReference>
<dbReference type="InterPro" id="IPR037135">
    <property type="entry name" value="DUF1653-like_dom_sf"/>
</dbReference>
<dbReference type="AlphaFoldDB" id="A0AAU7AUX5"/>
<name>A0AAU7AUX5_9ACTN</name>
<feature type="domain" description="DUF1653" evidence="1">
    <location>
        <begin position="23"/>
        <end position="83"/>
    </location>
</feature>
<evidence type="ECO:0000259" key="1">
    <source>
        <dbReference type="Pfam" id="PF07866"/>
    </source>
</evidence>